<dbReference type="PROSITE" id="PS50294">
    <property type="entry name" value="WD_REPEATS_REGION"/>
    <property type="match status" value="3"/>
</dbReference>
<keyword evidence="6" id="KW-1185">Reference proteome</keyword>
<feature type="compositionally biased region" description="Polar residues" evidence="4">
    <location>
        <begin position="215"/>
        <end position="224"/>
    </location>
</feature>
<feature type="region of interest" description="Disordered" evidence="4">
    <location>
        <begin position="133"/>
        <end position="253"/>
    </location>
</feature>
<dbReference type="InterPro" id="IPR015943">
    <property type="entry name" value="WD40/YVTN_repeat-like_dom_sf"/>
</dbReference>
<dbReference type="InterPro" id="IPR001680">
    <property type="entry name" value="WD40_rpt"/>
</dbReference>
<feature type="compositionally biased region" description="Polar residues" evidence="4">
    <location>
        <begin position="232"/>
        <end position="244"/>
    </location>
</feature>
<gene>
    <name evidence="5" type="ORF">BCR33DRAFT_723146</name>
</gene>
<name>A0A1Y2BFG5_9FUNG</name>
<dbReference type="CDD" id="cd00200">
    <property type="entry name" value="WD40"/>
    <property type="match status" value="1"/>
</dbReference>
<keyword evidence="2" id="KW-0677">Repeat</keyword>
<evidence type="ECO:0000256" key="2">
    <source>
        <dbReference type="ARBA" id="ARBA00022737"/>
    </source>
</evidence>
<feature type="repeat" description="WD" evidence="3">
    <location>
        <begin position="520"/>
        <end position="562"/>
    </location>
</feature>
<dbReference type="InterPro" id="IPR020472">
    <property type="entry name" value="WD40_PAC1"/>
</dbReference>
<feature type="compositionally biased region" description="Acidic residues" evidence="4">
    <location>
        <begin position="159"/>
        <end position="172"/>
    </location>
</feature>
<dbReference type="AlphaFoldDB" id="A0A1Y2BFG5"/>
<feature type="repeat" description="WD" evidence="3">
    <location>
        <begin position="259"/>
        <end position="302"/>
    </location>
</feature>
<sequence length="602" mass="65198">MLEFALKTERKRYQDLQLQLASNNTPSSAPNGSVVAPQSTTNNIQDSLDALAAQNPVAASNWANNPPSAVPLTSTATALPVSSAVAATGAVLSYSKGLGQTRSREILKNYLREANYLLAHSAMPALSTPHPSLVPGVSTVPPTTTTTGIRQQSTVGNLIDDEEADREEEEENELRFRARGATSLTPQPQTQLQQHQHQNSNHHQPSQQFSILKKATSQNTSSMGTGKRKQPPNRNESNEGTSISDENDSPRIWKPKASLTSHLDSVRAVAFIPNTSRKSLLSCSEDGTTKLWALDSLPSSSTNQDFRKTITPKSDTEPIVTFRGHAGPVTSLVVSRDGSLFYTGGTDSSIRVWNLKDGNGANLVDRDTYSSYGKNPQRQLIVSHTDTVWDMQLSDGITQTSPCLATASADGTGCRHRLLATLRDGFGGEFDLNPTSIAWMPANGGRLISVVYQNALGRIFDVETGKVVLDIDSMASYDGSLNTQINKIIAHPTLPLLITAHEDRFIRFFDVNTGSCIHSMLGHQNAVTSLSVPPSSGLTFASSGHDCSIRWWDIGTRSCVQEYSTHRQKNDEGIWDVAYHPTDAECLASGGADGIVKLFELK</sequence>
<proteinExistence type="predicted"/>
<evidence type="ECO:0000256" key="4">
    <source>
        <dbReference type="SAM" id="MobiDB-lite"/>
    </source>
</evidence>
<dbReference type="PRINTS" id="PR00320">
    <property type="entry name" value="GPROTEINBRPT"/>
</dbReference>
<dbReference type="EMBL" id="MCGO01000067">
    <property type="protein sequence ID" value="ORY33558.1"/>
    <property type="molecule type" value="Genomic_DNA"/>
</dbReference>
<dbReference type="OrthoDB" id="727118at2759"/>
<dbReference type="SMART" id="SM00320">
    <property type="entry name" value="WD40"/>
    <property type="match status" value="6"/>
</dbReference>
<dbReference type="PANTHER" id="PTHR15653:SF0">
    <property type="entry name" value="CONNECTOR OF KINASE TO AP-1, ISOFORM E"/>
    <property type="match status" value="1"/>
</dbReference>
<evidence type="ECO:0000313" key="5">
    <source>
        <dbReference type="EMBL" id="ORY33558.1"/>
    </source>
</evidence>
<protein>
    <submittedName>
        <fullName evidence="5">WD40 repeat-like protein</fullName>
    </submittedName>
</protein>
<dbReference type="InterPro" id="IPR036322">
    <property type="entry name" value="WD40_repeat_dom_sf"/>
</dbReference>
<comment type="caution">
    <text evidence="5">The sequence shown here is derived from an EMBL/GenBank/DDBJ whole genome shotgun (WGS) entry which is preliminary data.</text>
</comment>
<evidence type="ECO:0000256" key="3">
    <source>
        <dbReference type="PROSITE-ProRule" id="PRU00221"/>
    </source>
</evidence>
<dbReference type="Gene3D" id="2.130.10.10">
    <property type="entry name" value="YVTN repeat-like/Quinoprotein amine dehydrogenase"/>
    <property type="match status" value="2"/>
</dbReference>
<feature type="compositionally biased region" description="Low complexity" evidence="4">
    <location>
        <begin position="182"/>
        <end position="208"/>
    </location>
</feature>
<dbReference type="PROSITE" id="PS50082">
    <property type="entry name" value="WD_REPEATS_2"/>
    <property type="match status" value="3"/>
</dbReference>
<dbReference type="Proteomes" id="UP000193642">
    <property type="component" value="Unassembled WGS sequence"/>
</dbReference>
<keyword evidence="1 3" id="KW-0853">WD repeat</keyword>
<reference evidence="5 6" key="1">
    <citation type="submission" date="2016-07" db="EMBL/GenBank/DDBJ databases">
        <title>Pervasive Adenine N6-methylation of Active Genes in Fungi.</title>
        <authorList>
            <consortium name="DOE Joint Genome Institute"/>
            <person name="Mondo S.J."/>
            <person name="Dannebaum R.O."/>
            <person name="Kuo R.C."/>
            <person name="Labutti K."/>
            <person name="Haridas S."/>
            <person name="Kuo A."/>
            <person name="Salamov A."/>
            <person name="Ahrendt S.R."/>
            <person name="Lipzen A."/>
            <person name="Sullivan W."/>
            <person name="Andreopoulos W.B."/>
            <person name="Clum A."/>
            <person name="Lindquist E."/>
            <person name="Daum C."/>
            <person name="Ramamoorthy G.K."/>
            <person name="Gryganskyi A."/>
            <person name="Culley D."/>
            <person name="Magnuson J.K."/>
            <person name="James T.Y."/>
            <person name="O'Malley M.A."/>
            <person name="Stajich J.E."/>
            <person name="Spatafora J.W."/>
            <person name="Visel A."/>
            <person name="Grigoriev I.V."/>
        </authorList>
    </citation>
    <scope>NUCLEOTIDE SEQUENCE [LARGE SCALE GENOMIC DNA]</scope>
    <source>
        <strain evidence="5 6">JEL800</strain>
    </source>
</reference>
<evidence type="ECO:0000313" key="6">
    <source>
        <dbReference type="Proteomes" id="UP000193642"/>
    </source>
</evidence>
<dbReference type="STRING" id="329046.A0A1Y2BFG5"/>
<dbReference type="SUPFAM" id="SSF50978">
    <property type="entry name" value="WD40 repeat-like"/>
    <property type="match status" value="1"/>
</dbReference>
<dbReference type="InterPro" id="IPR051488">
    <property type="entry name" value="WD_repeat_striatin"/>
</dbReference>
<feature type="compositionally biased region" description="Low complexity" evidence="4">
    <location>
        <begin position="134"/>
        <end position="148"/>
    </location>
</feature>
<evidence type="ECO:0000256" key="1">
    <source>
        <dbReference type="ARBA" id="ARBA00022574"/>
    </source>
</evidence>
<feature type="repeat" description="WD" evidence="3">
    <location>
        <begin position="322"/>
        <end position="363"/>
    </location>
</feature>
<accession>A0A1Y2BFG5</accession>
<organism evidence="5 6">
    <name type="scientific">Rhizoclosmatium globosum</name>
    <dbReference type="NCBI Taxonomy" id="329046"/>
    <lineage>
        <taxon>Eukaryota</taxon>
        <taxon>Fungi</taxon>
        <taxon>Fungi incertae sedis</taxon>
        <taxon>Chytridiomycota</taxon>
        <taxon>Chytridiomycota incertae sedis</taxon>
        <taxon>Chytridiomycetes</taxon>
        <taxon>Chytridiales</taxon>
        <taxon>Chytriomycetaceae</taxon>
        <taxon>Rhizoclosmatium</taxon>
    </lineage>
</organism>
<dbReference type="Pfam" id="PF00400">
    <property type="entry name" value="WD40"/>
    <property type="match status" value="4"/>
</dbReference>
<dbReference type="PANTHER" id="PTHR15653">
    <property type="entry name" value="STRIATIN"/>
    <property type="match status" value="1"/>
</dbReference>